<evidence type="ECO:0000313" key="4">
    <source>
        <dbReference type="Proteomes" id="UP000676456"/>
    </source>
</evidence>
<sequence length="159" mass="18450">MEQFLLFIIIAIVSLIFNRKKVANHQEQRRHQGRPTAQPVQPVQMENEQRKDLNRPIPQHDFPDLSKARNLKEAAEILVAKTQPTIIEKKAEVLTKMEDLKKEEETLRKKAVDIKTMITNTPKEHIVTELQFEGNDILKGIVMSEVLGPPRAKKPYRRI</sequence>
<evidence type="ECO:0000256" key="1">
    <source>
        <dbReference type="SAM" id="Coils"/>
    </source>
</evidence>
<dbReference type="Proteomes" id="UP000676456">
    <property type="component" value="Unassembled WGS sequence"/>
</dbReference>
<name>A0A942Z539_9BACI</name>
<keyword evidence="1" id="KW-0175">Coiled coil</keyword>
<keyword evidence="4" id="KW-1185">Reference proteome</keyword>
<comment type="caution">
    <text evidence="3">The sequence shown here is derived from an EMBL/GenBank/DDBJ whole genome shotgun (WGS) entry which is preliminary data.</text>
</comment>
<feature type="coiled-coil region" evidence="1">
    <location>
        <begin position="90"/>
        <end position="117"/>
    </location>
</feature>
<dbReference type="RefSeq" id="WP_213097428.1">
    <property type="nucleotide sequence ID" value="NZ_JAGYPK010000001.1"/>
</dbReference>
<evidence type="ECO:0000313" key="3">
    <source>
        <dbReference type="EMBL" id="MBS4222481.1"/>
    </source>
</evidence>
<protein>
    <submittedName>
        <fullName evidence="3">Uncharacterized protein</fullName>
    </submittedName>
</protein>
<proteinExistence type="predicted"/>
<accession>A0A942Z539</accession>
<organism evidence="3 4">
    <name type="scientific">Lederbergia citrea</name>
    <dbReference type="NCBI Taxonomy" id="2833581"/>
    <lineage>
        <taxon>Bacteria</taxon>
        <taxon>Bacillati</taxon>
        <taxon>Bacillota</taxon>
        <taxon>Bacilli</taxon>
        <taxon>Bacillales</taxon>
        <taxon>Bacillaceae</taxon>
        <taxon>Lederbergia</taxon>
    </lineage>
</organism>
<reference evidence="3 4" key="1">
    <citation type="submission" date="2021-05" db="EMBL/GenBank/DDBJ databases">
        <title>Novel Bacillus species.</title>
        <authorList>
            <person name="Liu G."/>
        </authorList>
    </citation>
    <scope>NUCLEOTIDE SEQUENCE [LARGE SCALE GENOMIC DNA]</scope>
    <source>
        <strain evidence="3 4">FJAT-49682</strain>
    </source>
</reference>
<evidence type="ECO:0000256" key="2">
    <source>
        <dbReference type="SAM" id="MobiDB-lite"/>
    </source>
</evidence>
<feature type="region of interest" description="Disordered" evidence="2">
    <location>
        <begin position="26"/>
        <end position="64"/>
    </location>
</feature>
<dbReference type="EMBL" id="JAGYPN010000001">
    <property type="protein sequence ID" value="MBS4222481.1"/>
    <property type="molecule type" value="Genomic_DNA"/>
</dbReference>
<dbReference type="AlphaFoldDB" id="A0A942Z539"/>
<gene>
    <name evidence="3" type="ORF">KHA91_06875</name>
</gene>